<accession>A0ABN1J321</accession>
<proteinExistence type="predicted"/>
<organism evidence="2 3">
    <name type="scientific">Aquimarina litoralis</name>
    <dbReference type="NCBI Taxonomy" id="584605"/>
    <lineage>
        <taxon>Bacteria</taxon>
        <taxon>Pseudomonadati</taxon>
        <taxon>Bacteroidota</taxon>
        <taxon>Flavobacteriia</taxon>
        <taxon>Flavobacteriales</taxon>
        <taxon>Flavobacteriaceae</taxon>
        <taxon>Aquimarina</taxon>
    </lineage>
</organism>
<sequence>MEEQYNDIGRLVKEAGNESPSLDFLQNVMQEVKTIPVHEPLVYQPLISKKAWMFIGMVVFSILAILLYFSEGNSLFDNVNGSLISLPKIENPFSGFKFHNTTMYGIIFLAILLAIQITVIKRRMDKSYSV</sequence>
<evidence type="ECO:0000256" key="1">
    <source>
        <dbReference type="SAM" id="Phobius"/>
    </source>
</evidence>
<name>A0ABN1J321_9FLAO</name>
<dbReference type="EMBL" id="BAAAGE010000003">
    <property type="protein sequence ID" value="GAA0726552.1"/>
    <property type="molecule type" value="Genomic_DNA"/>
</dbReference>
<keyword evidence="1" id="KW-1133">Transmembrane helix</keyword>
<reference evidence="2 3" key="1">
    <citation type="journal article" date="2019" name="Int. J. Syst. Evol. Microbiol.">
        <title>The Global Catalogue of Microorganisms (GCM) 10K type strain sequencing project: providing services to taxonomists for standard genome sequencing and annotation.</title>
        <authorList>
            <consortium name="The Broad Institute Genomics Platform"/>
            <consortium name="The Broad Institute Genome Sequencing Center for Infectious Disease"/>
            <person name="Wu L."/>
            <person name="Ma J."/>
        </authorList>
    </citation>
    <scope>NUCLEOTIDE SEQUENCE [LARGE SCALE GENOMIC DNA]</scope>
    <source>
        <strain evidence="2 3">JCM 15974</strain>
    </source>
</reference>
<keyword evidence="3" id="KW-1185">Reference proteome</keyword>
<evidence type="ECO:0000313" key="3">
    <source>
        <dbReference type="Proteomes" id="UP001501758"/>
    </source>
</evidence>
<keyword evidence="1" id="KW-0472">Membrane</keyword>
<gene>
    <name evidence="2" type="ORF">GCM10009430_33650</name>
</gene>
<feature type="transmembrane region" description="Helical" evidence="1">
    <location>
        <begin position="51"/>
        <end position="69"/>
    </location>
</feature>
<dbReference type="Proteomes" id="UP001501758">
    <property type="component" value="Unassembled WGS sequence"/>
</dbReference>
<feature type="transmembrane region" description="Helical" evidence="1">
    <location>
        <begin position="102"/>
        <end position="120"/>
    </location>
</feature>
<dbReference type="RefSeq" id="WP_343913429.1">
    <property type="nucleotide sequence ID" value="NZ_BAAAGE010000003.1"/>
</dbReference>
<protein>
    <submittedName>
        <fullName evidence="2">Uncharacterized protein</fullName>
    </submittedName>
</protein>
<keyword evidence="1" id="KW-0812">Transmembrane</keyword>
<evidence type="ECO:0000313" key="2">
    <source>
        <dbReference type="EMBL" id="GAA0726552.1"/>
    </source>
</evidence>
<comment type="caution">
    <text evidence="2">The sequence shown here is derived from an EMBL/GenBank/DDBJ whole genome shotgun (WGS) entry which is preliminary data.</text>
</comment>